<accession>A0A9X3I919</accession>
<dbReference type="PANTHER" id="PTHR46401:SF2">
    <property type="entry name" value="GLYCOSYLTRANSFERASE WBBK-RELATED"/>
    <property type="match status" value="1"/>
</dbReference>
<sequence length="390" mass="45111">MKKKCLIIIPGIPYPPIDGHKLKIFNLIKILHHQFDLHIVTIDKKSLKETEKTFIDQYSYKSHHFQISVIASLPKMFFNLFTKRPFQVCYYTVSEIKKYLGTQTLQDEYVLINLIRSAEYIKLLRNKNIIFDMVDLLSKSYDKSSKTTNSVLFKMIYTIESKRLSCYEPKIINQSDLTLCVNKAEAEDVSRYGNVKWIPNGVNESIFEYNKRDGNYQYSIAFFGAMFYQPNIDAVLWFDKYVLDWVDSKIRFYIIGSKPSKEVCELAKKRSNVIITGFMEDPYLILNSCDVILAPMQNGGGIQNKILETMALGKVNILTTYAAEPIIGGIAGQHFLVEDNPEKMAELVNDVCFSFDKYAMIGKTAKQLILEQYTWTNYKDKLYNAITDLK</sequence>
<comment type="caution">
    <text evidence="2">The sequence shown here is derived from an EMBL/GenBank/DDBJ whole genome shotgun (WGS) entry which is preliminary data.</text>
</comment>
<dbReference type="EC" id="2.4.-.-" evidence="2"/>
<proteinExistence type="predicted"/>
<reference evidence="2" key="1">
    <citation type="submission" date="2022-11" db="EMBL/GenBank/DDBJ databases">
        <authorList>
            <person name="Graham C."/>
            <person name="Newman J.D."/>
        </authorList>
    </citation>
    <scope>NUCLEOTIDE SEQUENCE</scope>
    <source>
        <strain evidence="2">DSM 19486</strain>
    </source>
</reference>
<dbReference type="Pfam" id="PF13692">
    <property type="entry name" value="Glyco_trans_1_4"/>
    <property type="match status" value="1"/>
</dbReference>
<dbReference type="AlphaFoldDB" id="A0A9X3I919"/>
<keyword evidence="3" id="KW-1185">Reference proteome</keyword>
<evidence type="ECO:0000313" key="3">
    <source>
        <dbReference type="Proteomes" id="UP001142592"/>
    </source>
</evidence>
<keyword evidence="2" id="KW-0328">Glycosyltransferase</keyword>
<organism evidence="2 3">
    <name type="scientific">Pedobacter agri</name>
    <dbReference type="NCBI Taxonomy" id="454586"/>
    <lineage>
        <taxon>Bacteria</taxon>
        <taxon>Pseudomonadati</taxon>
        <taxon>Bacteroidota</taxon>
        <taxon>Sphingobacteriia</taxon>
        <taxon>Sphingobacteriales</taxon>
        <taxon>Sphingobacteriaceae</taxon>
        <taxon>Pedobacter</taxon>
    </lineage>
</organism>
<dbReference type="RefSeq" id="WP_266268574.1">
    <property type="nucleotide sequence ID" value="NZ_JAPJUH010000002.1"/>
</dbReference>
<keyword evidence="1 2" id="KW-0808">Transferase</keyword>
<dbReference type="EMBL" id="JAPJUH010000002">
    <property type="protein sequence ID" value="MCX3264073.1"/>
    <property type="molecule type" value="Genomic_DNA"/>
</dbReference>
<evidence type="ECO:0000313" key="2">
    <source>
        <dbReference type="EMBL" id="MCX3264073.1"/>
    </source>
</evidence>
<dbReference type="Proteomes" id="UP001142592">
    <property type="component" value="Unassembled WGS sequence"/>
</dbReference>
<dbReference type="Gene3D" id="3.40.50.2000">
    <property type="entry name" value="Glycogen Phosphorylase B"/>
    <property type="match status" value="2"/>
</dbReference>
<evidence type="ECO:0000256" key="1">
    <source>
        <dbReference type="ARBA" id="ARBA00022679"/>
    </source>
</evidence>
<name>A0A9X3I919_9SPHI</name>
<dbReference type="GO" id="GO:0016757">
    <property type="term" value="F:glycosyltransferase activity"/>
    <property type="evidence" value="ECO:0007669"/>
    <property type="project" value="UniProtKB-KW"/>
</dbReference>
<protein>
    <submittedName>
        <fullName evidence="2">Glycosyltransferase</fullName>
        <ecNumber evidence="2">2.4.-.-</ecNumber>
    </submittedName>
</protein>
<dbReference type="PANTHER" id="PTHR46401">
    <property type="entry name" value="GLYCOSYLTRANSFERASE WBBK-RELATED"/>
    <property type="match status" value="1"/>
</dbReference>
<gene>
    <name evidence="2" type="ORF">OQZ29_04915</name>
</gene>
<dbReference type="SUPFAM" id="SSF53756">
    <property type="entry name" value="UDP-Glycosyltransferase/glycogen phosphorylase"/>
    <property type="match status" value="1"/>
</dbReference>